<evidence type="ECO:0000313" key="4">
    <source>
        <dbReference type="EMBL" id="MDQ0216301.1"/>
    </source>
</evidence>
<dbReference type="EC" id="3.6.1.27" evidence="4"/>
<feature type="transmembrane region" description="Helical" evidence="2">
    <location>
        <begin position="95"/>
        <end position="112"/>
    </location>
</feature>
<dbReference type="GO" id="GO:0005886">
    <property type="term" value="C:plasma membrane"/>
    <property type="evidence" value="ECO:0007669"/>
    <property type="project" value="TreeGrafter"/>
</dbReference>
<dbReference type="InterPro" id="IPR032816">
    <property type="entry name" value="VTT_dom"/>
</dbReference>
<dbReference type="Proteomes" id="UP001237207">
    <property type="component" value="Unassembled WGS sequence"/>
</dbReference>
<sequence>MSELIVQIEEWLLQYGVLGLILVAFTESSFFPIPPDVILLPLALARPEEAFLYASYTTLASVFGSLLGWYIGRKLGRPILRYFISDEKIAKVEDLFKRYGALAILIAGFTPIPYKVFTIFSGIAQIPIKVLIIWSFIGRGLRFFLEAALVVALGAKAKPFIEENFTLITLIGGVTILLLFIIYRIIQKKKKTL</sequence>
<protein>
    <submittedName>
        <fullName evidence="4">Undecaprenyl-diphosphatase</fullName>
        <ecNumber evidence="4">3.6.1.27</ecNumber>
    </submittedName>
</protein>
<evidence type="ECO:0000313" key="5">
    <source>
        <dbReference type="Proteomes" id="UP001237207"/>
    </source>
</evidence>
<comment type="similarity">
    <text evidence="1">Belongs to the DedA family.</text>
</comment>
<comment type="caution">
    <text evidence="4">The sequence shown here is derived from an EMBL/GenBank/DDBJ whole genome shotgun (WGS) entry which is preliminary data.</text>
</comment>
<evidence type="ECO:0000259" key="3">
    <source>
        <dbReference type="Pfam" id="PF09335"/>
    </source>
</evidence>
<feature type="transmembrane region" description="Helical" evidence="2">
    <location>
        <begin position="51"/>
        <end position="71"/>
    </location>
</feature>
<keyword evidence="2" id="KW-0472">Membrane</keyword>
<keyword evidence="2" id="KW-0812">Transmembrane</keyword>
<reference evidence="4" key="1">
    <citation type="submission" date="2023-07" db="EMBL/GenBank/DDBJ databases">
        <title>Genomic Encyclopedia of Type Strains, Phase IV (KMG-IV): sequencing the most valuable type-strain genomes for metagenomic binning, comparative biology and taxonomic classification.</title>
        <authorList>
            <person name="Goeker M."/>
        </authorList>
    </citation>
    <scope>NUCLEOTIDE SEQUENCE</scope>
    <source>
        <strain evidence="4">DSM 23947</strain>
    </source>
</reference>
<accession>A0AAJ1WLK5</accession>
<name>A0AAJ1WLK5_9BACI</name>
<keyword evidence="5" id="KW-1185">Reference proteome</keyword>
<evidence type="ECO:0000256" key="1">
    <source>
        <dbReference type="ARBA" id="ARBA00010792"/>
    </source>
</evidence>
<dbReference type="GO" id="GO:0050380">
    <property type="term" value="F:undecaprenyl-diphosphatase activity"/>
    <property type="evidence" value="ECO:0007669"/>
    <property type="project" value="UniProtKB-EC"/>
</dbReference>
<keyword evidence="2" id="KW-1133">Transmembrane helix</keyword>
<keyword evidence="4" id="KW-0378">Hydrolase</keyword>
<feature type="transmembrane region" description="Helical" evidence="2">
    <location>
        <begin position="12"/>
        <end position="31"/>
    </location>
</feature>
<dbReference type="PANTHER" id="PTHR42709">
    <property type="entry name" value="ALKALINE PHOSPHATASE LIKE PROTEIN"/>
    <property type="match status" value="1"/>
</dbReference>
<dbReference type="Pfam" id="PF09335">
    <property type="entry name" value="VTT_dom"/>
    <property type="match status" value="1"/>
</dbReference>
<dbReference type="PANTHER" id="PTHR42709:SF11">
    <property type="entry name" value="DEDA FAMILY PROTEIN"/>
    <property type="match status" value="1"/>
</dbReference>
<gene>
    <name evidence="4" type="ORF">J2S13_002742</name>
</gene>
<dbReference type="RefSeq" id="WP_307258306.1">
    <property type="nucleotide sequence ID" value="NZ_JAUSUC010000043.1"/>
</dbReference>
<dbReference type="AlphaFoldDB" id="A0AAJ1WLK5"/>
<organism evidence="4 5">
    <name type="scientific">Oikeobacillus pervagus</name>
    <dbReference type="NCBI Taxonomy" id="1325931"/>
    <lineage>
        <taxon>Bacteria</taxon>
        <taxon>Bacillati</taxon>
        <taxon>Bacillota</taxon>
        <taxon>Bacilli</taxon>
        <taxon>Bacillales</taxon>
        <taxon>Bacillaceae</taxon>
        <taxon>Oikeobacillus</taxon>
    </lineage>
</organism>
<dbReference type="EMBL" id="JAUSUC010000043">
    <property type="protein sequence ID" value="MDQ0216301.1"/>
    <property type="molecule type" value="Genomic_DNA"/>
</dbReference>
<feature type="transmembrane region" description="Helical" evidence="2">
    <location>
        <begin position="167"/>
        <end position="186"/>
    </location>
</feature>
<proteinExistence type="inferred from homology"/>
<evidence type="ECO:0000256" key="2">
    <source>
        <dbReference type="SAM" id="Phobius"/>
    </source>
</evidence>
<feature type="domain" description="VTT" evidence="3">
    <location>
        <begin position="52"/>
        <end position="149"/>
    </location>
</feature>
<dbReference type="InterPro" id="IPR051311">
    <property type="entry name" value="DedA_domain"/>
</dbReference>